<organism evidence="3 4">
    <name type="scientific">Enterococcus larvae</name>
    <dbReference type="NCBI Taxonomy" id="2794352"/>
    <lineage>
        <taxon>Bacteria</taxon>
        <taxon>Bacillati</taxon>
        <taxon>Bacillota</taxon>
        <taxon>Bacilli</taxon>
        <taxon>Lactobacillales</taxon>
        <taxon>Enterococcaceae</taxon>
        <taxon>Enterococcus</taxon>
    </lineage>
</organism>
<dbReference type="EMBL" id="JAEDXU010000002">
    <property type="protein sequence ID" value="MBP1045722.1"/>
    <property type="molecule type" value="Genomic_DNA"/>
</dbReference>
<dbReference type="Proteomes" id="UP000673375">
    <property type="component" value="Unassembled WGS sequence"/>
</dbReference>
<evidence type="ECO:0000313" key="4">
    <source>
        <dbReference type="Proteomes" id="UP000673375"/>
    </source>
</evidence>
<evidence type="ECO:0008006" key="5">
    <source>
        <dbReference type="Google" id="ProtNLM"/>
    </source>
</evidence>
<evidence type="ECO:0000256" key="1">
    <source>
        <dbReference type="SAM" id="Coils"/>
    </source>
</evidence>
<reference evidence="3 4" key="1">
    <citation type="submission" date="2020-12" db="EMBL/GenBank/DDBJ databases">
        <title>Vagococcus allomyrinae sp. nov. and Enterococcus lavae sp. nov., isolated from the larvae of Allomyrina dichotoma.</title>
        <authorList>
            <person name="Lee S.D."/>
        </authorList>
    </citation>
    <scope>NUCLEOTIDE SEQUENCE [LARGE SCALE GENOMIC DNA]</scope>
    <source>
        <strain evidence="3 4">BWM-S5</strain>
    </source>
</reference>
<accession>A0ABS4CGQ3</accession>
<protein>
    <recommendedName>
        <fullName evidence="5">Chromosome partition protein Smc</fullName>
    </recommendedName>
</protein>
<keyword evidence="4" id="KW-1185">Reference proteome</keyword>
<evidence type="ECO:0000313" key="3">
    <source>
        <dbReference type="EMBL" id="MBP1045722.1"/>
    </source>
</evidence>
<feature type="compositionally biased region" description="Basic and acidic residues" evidence="2">
    <location>
        <begin position="518"/>
        <end position="542"/>
    </location>
</feature>
<sequence>MNFYMDVQFVEERKENGGVFEVVFSNYSDDKKIEKIIAGGLNSFQKRNPYIQVEDGFIEFFEDNSIKLRIECTCKYPLSKRRIEDLKQELVLAFKMTSEERARLETKVQVESKDKTVLAALREMKEEWNRRLSSQVGELKQEFTKQLSVTQAEMRQQLQETGEAHTLGQKELQETVALEHEMLTDHLQEILQKEKSLSSQLKKRVAGLETSLVQRDDELKTALANVYKETSAGNFEKIDFLKEKLSSEIDENNFELKEEIGILRKKIDEDAQGMTVNIQHLEKVFSQADTSAEKREEQLNKQFSDLSETISQLKEEHGPLTAAIEKKEETLFKKIDGFENAVAELSEKVQQLQDNKDQPIIDKVNELKESLNDKLEEEIKKINETVHQQASLSAEEGSENEQKLAFEKQLLEMKKLVTGNLNKITPLFSTLQKENIMLSRKIDSLEVTVNGFLTIADNAVVEKPTIEETEEPKKEIKEDVTKNVKEEVKVEAKEKIEPVIQVSSAPEPDVECPEPAATEEKTEEKKIDPVAPTPKEKLSPLKPAEPERRIKKIGAKEDVAEKEKTTITKREQAKVQRLLPKTDAPVETKPKVPRERPTVNPFLADFQQLEQRFLELDKSQRFDKPVRLSKFDYRKSITHVHYIEYRWENVVLDKEDYDFFGLETFESRINELPEFLIALKSDNKKESLFNQNSFRLKKSVWEKIKTYHLLSIYLEDILTLRKG</sequence>
<keyword evidence="1" id="KW-0175">Coiled coil</keyword>
<proteinExistence type="predicted"/>
<dbReference type="RefSeq" id="WP_209556509.1">
    <property type="nucleotide sequence ID" value="NZ_JAEDXU010000002.1"/>
</dbReference>
<evidence type="ECO:0000256" key="2">
    <source>
        <dbReference type="SAM" id="MobiDB-lite"/>
    </source>
</evidence>
<feature type="coiled-coil region" evidence="1">
    <location>
        <begin position="296"/>
        <end position="392"/>
    </location>
</feature>
<comment type="caution">
    <text evidence="3">The sequence shown here is derived from an EMBL/GenBank/DDBJ whole genome shotgun (WGS) entry which is preliminary data.</text>
</comment>
<gene>
    <name evidence="3" type="ORF">I6N96_05480</name>
</gene>
<feature type="region of interest" description="Disordered" evidence="2">
    <location>
        <begin position="503"/>
        <end position="542"/>
    </location>
</feature>
<name>A0ABS4CGQ3_9ENTE</name>